<dbReference type="Pfam" id="PF23562">
    <property type="entry name" value="AMP-binding_C_3"/>
    <property type="match status" value="1"/>
</dbReference>
<dbReference type="GO" id="GO:0044550">
    <property type="term" value="P:secondary metabolite biosynthetic process"/>
    <property type="evidence" value="ECO:0007669"/>
    <property type="project" value="UniProtKB-ARBA"/>
</dbReference>
<dbReference type="PANTHER" id="PTHR43439:SF2">
    <property type="entry name" value="ENZYME, PUTATIVE (JCVI)-RELATED"/>
    <property type="match status" value="1"/>
</dbReference>
<dbReference type="InterPro" id="IPR006162">
    <property type="entry name" value="Ppantetheine_attach_site"/>
</dbReference>
<feature type="domain" description="Carrier" evidence="5">
    <location>
        <begin position="579"/>
        <end position="644"/>
    </location>
</feature>
<dbReference type="InterPro" id="IPR000873">
    <property type="entry name" value="AMP-dep_synth/lig_dom"/>
</dbReference>
<dbReference type="Pfam" id="PF00501">
    <property type="entry name" value="AMP-binding"/>
    <property type="match status" value="1"/>
</dbReference>
<dbReference type="InterPro" id="IPR036291">
    <property type="entry name" value="NAD(P)-bd_dom_sf"/>
</dbReference>
<evidence type="ECO:0000256" key="1">
    <source>
        <dbReference type="ARBA" id="ARBA00022450"/>
    </source>
</evidence>
<protein>
    <submittedName>
        <fullName evidence="7">Acetyl-CoA synthetase-like protein</fullName>
    </submittedName>
</protein>
<dbReference type="InterPro" id="IPR036736">
    <property type="entry name" value="ACP-like_sf"/>
</dbReference>
<keyword evidence="8" id="KW-1185">Reference proteome</keyword>
<feature type="domain" description="Thioester reductase (TE)" evidence="6">
    <location>
        <begin position="703"/>
        <end position="942"/>
    </location>
</feature>
<comment type="caution">
    <text evidence="7">The sequence shown here is derived from an EMBL/GenBank/DDBJ whole genome shotgun (WGS) entry which is preliminary data.</text>
</comment>
<evidence type="ECO:0000259" key="5">
    <source>
        <dbReference type="Pfam" id="PF00550"/>
    </source>
</evidence>
<feature type="domain" description="AMP-dependent synthetase/ligase" evidence="4">
    <location>
        <begin position="36"/>
        <end position="350"/>
    </location>
</feature>
<feature type="compositionally biased region" description="Basic and acidic residues" evidence="3">
    <location>
        <begin position="677"/>
        <end position="692"/>
    </location>
</feature>
<proteinExistence type="predicted"/>
<name>A0AAD6HV19_9EURO</name>
<dbReference type="SUPFAM" id="SSF47336">
    <property type="entry name" value="ACP-like"/>
    <property type="match status" value="1"/>
</dbReference>
<sequence>MTIPTKLKDIDPRDQLLPNLIDRYALVEPDAIYAEYPVNPMSYDDGYRKITYKSLANAINGIAHWLTEQLGPGDGNGVLAYAGGNDLRYPALILGAVKAGYCAFVPSPRNSVAAHQSLLQKLDCTTLLMPVPHPPFTAAMLKALEGESVKCLDVPSLDTLLTTDYPDFPYSKTYAEGMRDTLIIMHTSGSTGIPKPIPWTLDTAARHIRMQLLEPPEGYQTQDQQNAGKRVFVTLPPFHAAGVATMLVIGPPLNQTAIMPTAVGLPSADAIMAARKQTQFDSAFVVPSIVLELSESPEILDYFSTNLEYLYYAGGDLPQPIGDKVAARLPLMSRFGASEVGLLNSMHGPNRDPRVDWRYLEFHPNVGVEFRHVSGDEYETFVVRNPDFESNQCAFALFPDRQEYSMSDLMVRHPDPAKATLWRPTARRDDIIVFLNGEKTNPISMEQGIVSANPEVTCCVVIGAQRLQAALLIEINSGEGSLSVEERAAMIEKLWPSIEQANLTAPAHARIAKSHIIFTSGEPLPRSGKGTLQRPQALNDYKQQIDKLYRDAERLAYIDVPPTQIAAPGGVHDTKKVTEYVRAIMLSITKWNADFSDTENWFTLGLDSLQTITATRMLKHGLNLSSLAPNTIYLNPTVAGLTTALQSIQQESDESTASRKKNEVQEREDLLQELVEKIKEKPPAQKVSEKGLPDSNSTHTVVLTGSTGQLGGYILDALLKDSNVGRVYCLDRGDDAQSRQRERGAAYGLTAADEARVPVTFWKADLSQPDLGLQIDQIQELQEATHFIHNAWAVNFNLPLAFFKSQLIGVVNLLNFISHSKYGSPRLFYVSSMSSVMSDTSGTSGMIPETLLTSTDSAPNGYGNSKYIAEHLLGHAAQQGIPCSFARVGQVAGSIQTPGLWSKSEWFPTLVLSSIYLGALPDTLGAMDRIDWLPIDRLAEIIVDLGLRNDSEPALNVYHLLNINPESWNQVRPFVVGAVEKTFGKSLKTIPLQDWMQKVRQDSTDKVLSETEIQEHLQKNPALKLLDFFEAIHTEGPTNILNTKATARSCEKLRGVDAVKEDWIQKWVQEWES</sequence>
<dbReference type="Pfam" id="PF07993">
    <property type="entry name" value="NAD_binding_4"/>
    <property type="match status" value="1"/>
</dbReference>
<organism evidence="7 8">
    <name type="scientific">Penicillium malachiteum</name>
    <dbReference type="NCBI Taxonomy" id="1324776"/>
    <lineage>
        <taxon>Eukaryota</taxon>
        <taxon>Fungi</taxon>
        <taxon>Dikarya</taxon>
        <taxon>Ascomycota</taxon>
        <taxon>Pezizomycotina</taxon>
        <taxon>Eurotiomycetes</taxon>
        <taxon>Eurotiomycetidae</taxon>
        <taxon>Eurotiales</taxon>
        <taxon>Aspergillaceae</taxon>
        <taxon>Penicillium</taxon>
    </lineage>
</organism>
<dbReference type="InterPro" id="IPR042099">
    <property type="entry name" value="ANL_N_sf"/>
</dbReference>
<dbReference type="InterPro" id="IPR020845">
    <property type="entry name" value="AMP-binding_CS"/>
</dbReference>
<feature type="region of interest" description="Disordered" evidence="3">
    <location>
        <begin position="677"/>
        <end position="698"/>
    </location>
</feature>
<evidence type="ECO:0000313" key="8">
    <source>
        <dbReference type="Proteomes" id="UP001215712"/>
    </source>
</evidence>
<reference evidence="7" key="2">
    <citation type="submission" date="2023-01" db="EMBL/GenBank/DDBJ databases">
        <authorList>
            <person name="Petersen C."/>
        </authorList>
    </citation>
    <scope>NUCLEOTIDE SEQUENCE</scope>
    <source>
        <strain evidence="7">IBT 17514</strain>
    </source>
</reference>
<dbReference type="InterPro" id="IPR009081">
    <property type="entry name" value="PP-bd_ACP"/>
</dbReference>
<dbReference type="Gene3D" id="3.40.50.12780">
    <property type="entry name" value="N-terminal domain of ligase-like"/>
    <property type="match status" value="1"/>
</dbReference>
<keyword evidence="1" id="KW-0596">Phosphopantetheine</keyword>
<dbReference type="SUPFAM" id="SSF56801">
    <property type="entry name" value="Acetyl-CoA synthetase-like"/>
    <property type="match status" value="1"/>
</dbReference>
<dbReference type="PROSITE" id="PS00012">
    <property type="entry name" value="PHOSPHOPANTETHEINE"/>
    <property type="match status" value="1"/>
</dbReference>
<dbReference type="SUPFAM" id="SSF51735">
    <property type="entry name" value="NAD(P)-binding Rossmann-fold domains"/>
    <property type="match status" value="1"/>
</dbReference>
<dbReference type="Gene3D" id="3.40.50.720">
    <property type="entry name" value="NAD(P)-binding Rossmann-like Domain"/>
    <property type="match status" value="1"/>
</dbReference>
<evidence type="ECO:0000259" key="6">
    <source>
        <dbReference type="Pfam" id="PF07993"/>
    </source>
</evidence>
<dbReference type="InterPro" id="IPR013120">
    <property type="entry name" value="FAR_NAD-bd"/>
</dbReference>
<evidence type="ECO:0000259" key="4">
    <source>
        <dbReference type="Pfam" id="PF00501"/>
    </source>
</evidence>
<dbReference type="InterPro" id="IPR051414">
    <property type="entry name" value="Adenylate-forming_Reductase"/>
</dbReference>
<reference evidence="7" key="1">
    <citation type="journal article" date="2023" name="IMA Fungus">
        <title>Comparative genomic study of the Penicillium genus elucidates a diverse pangenome and 15 lateral gene transfer events.</title>
        <authorList>
            <person name="Petersen C."/>
            <person name="Sorensen T."/>
            <person name="Nielsen M.R."/>
            <person name="Sondergaard T.E."/>
            <person name="Sorensen J.L."/>
            <person name="Fitzpatrick D.A."/>
            <person name="Frisvad J.C."/>
            <person name="Nielsen K.L."/>
        </authorList>
    </citation>
    <scope>NUCLEOTIDE SEQUENCE</scope>
    <source>
        <strain evidence="7">IBT 17514</strain>
    </source>
</reference>
<evidence type="ECO:0000256" key="3">
    <source>
        <dbReference type="SAM" id="MobiDB-lite"/>
    </source>
</evidence>
<evidence type="ECO:0000256" key="2">
    <source>
        <dbReference type="ARBA" id="ARBA00022553"/>
    </source>
</evidence>
<dbReference type="PANTHER" id="PTHR43439">
    <property type="entry name" value="PHENYLACETATE-COENZYME A LIGASE"/>
    <property type="match status" value="1"/>
</dbReference>
<accession>A0AAD6HV19</accession>
<dbReference type="PROSITE" id="PS00455">
    <property type="entry name" value="AMP_BINDING"/>
    <property type="match status" value="1"/>
</dbReference>
<dbReference type="Proteomes" id="UP001215712">
    <property type="component" value="Unassembled WGS sequence"/>
</dbReference>
<dbReference type="Pfam" id="PF00550">
    <property type="entry name" value="PP-binding"/>
    <property type="match status" value="1"/>
</dbReference>
<dbReference type="EMBL" id="JAQJAN010000002">
    <property type="protein sequence ID" value="KAJ5738432.1"/>
    <property type="molecule type" value="Genomic_DNA"/>
</dbReference>
<dbReference type="AlphaFoldDB" id="A0AAD6HV19"/>
<evidence type="ECO:0000313" key="7">
    <source>
        <dbReference type="EMBL" id="KAJ5738432.1"/>
    </source>
</evidence>
<gene>
    <name evidence="7" type="ORF">N7493_001587</name>
</gene>
<keyword evidence="2" id="KW-0597">Phosphoprotein</keyword>